<evidence type="ECO:0000313" key="2">
    <source>
        <dbReference type="Proteomes" id="UP000317935"/>
    </source>
</evidence>
<sequence>MKVTKKHIPKSNEELKALLEDTSMHLGGIDISAITDLSQVFAGSTRENFEGLETWDVSHVINMYGIFANATCLNHDISNWDVSRVEDMSDMFAGCDNLTAYPRWYRAWG</sequence>
<evidence type="ECO:0008006" key="3">
    <source>
        <dbReference type="Google" id="ProtNLM"/>
    </source>
</evidence>
<organism evidence="1 2">
    <name type="scientific">Helicobacter suis</name>
    <dbReference type="NCBI Taxonomy" id="104628"/>
    <lineage>
        <taxon>Bacteria</taxon>
        <taxon>Pseudomonadati</taxon>
        <taxon>Campylobacterota</taxon>
        <taxon>Epsilonproteobacteria</taxon>
        <taxon>Campylobacterales</taxon>
        <taxon>Helicobacteraceae</taxon>
        <taxon>Helicobacter</taxon>
    </lineage>
</organism>
<dbReference type="RefSeq" id="WP_064429924.1">
    <property type="nucleotide sequence ID" value="NZ_AP019774.1"/>
</dbReference>
<protein>
    <recommendedName>
        <fullName evidence="3">BspA family leucine-rich repeat surface protein</fullName>
    </recommendedName>
</protein>
<reference evidence="1 2" key="1">
    <citation type="submission" date="2019-06" db="EMBL/GenBank/DDBJ databases">
        <title>Complete genome sequence of Helicobacter suis SNTW101c.</title>
        <authorList>
            <person name="Rimbara E."/>
            <person name="Suzuki M."/>
            <person name="Matsui H."/>
            <person name="Nakamura M."/>
            <person name="Mori S."/>
            <person name="Shibayama K."/>
        </authorList>
    </citation>
    <scope>NUCLEOTIDE SEQUENCE [LARGE SCALE GENOMIC DNA]</scope>
    <source>
        <strain evidence="1 2">SNTW101c</strain>
    </source>
</reference>
<accession>A0A6J4CWK2</accession>
<dbReference type="Proteomes" id="UP000317935">
    <property type="component" value="Chromosome"/>
</dbReference>
<dbReference type="NCBIfam" id="TIGR02167">
    <property type="entry name" value="Liste_lipo_26"/>
    <property type="match status" value="1"/>
</dbReference>
<proteinExistence type="predicted"/>
<dbReference type="InterPro" id="IPR011889">
    <property type="entry name" value="Liste_lipo_26"/>
</dbReference>
<dbReference type="EMBL" id="AP019774">
    <property type="protein sequence ID" value="BCD69909.1"/>
    <property type="molecule type" value="Genomic_DNA"/>
</dbReference>
<dbReference type="InterPro" id="IPR005046">
    <property type="entry name" value="DUF285"/>
</dbReference>
<dbReference type="Pfam" id="PF03382">
    <property type="entry name" value="DUF285"/>
    <property type="match status" value="1"/>
</dbReference>
<dbReference type="AlphaFoldDB" id="A0A6J4CWK2"/>
<name>A0A6J4CWK2_9HELI</name>
<evidence type="ECO:0000313" key="1">
    <source>
        <dbReference type="EMBL" id="BCD69909.1"/>
    </source>
</evidence>
<gene>
    <name evidence="1" type="ORF">SNTW_05540</name>
</gene>